<dbReference type="PROSITE" id="PS00105">
    <property type="entry name" value="AA_TRANSFER_CLASS_1"/>
    <property type="match status" value="1"/>
</dbReference>
<dbReference type="InterPro" id="IPR050596">
    <property type="entry name" value="AspAT/PAT-like"/>
</dbReference>
<keyword evidence="8" id="KW-1185">Reference proteome</keyword>
<evidence type="ECO:0000313" key="8">
    <source>
        <dbReference type="Proteomes" id="UP000675920"/>
    </source>
</evidence>
<keyword evidence="4 6" id="KW-0808">Transferase</keyword>
<evidence type="ECO:0000256" key="3">
    <source>
        <dbReference type="ARBA" id="ARBA00022576"/>
    </source>
</evidence>
<dbReference type="GO" id="GO:0006520">
    <property type="term" value="P:amino acid metabolic process"/>
    <property type="evidence" value="ECO:0007669"/>
    <property type="project" value="InterPro"/>
</dbReference>
<dbReference type="PANTHER" id="PTHR46383:SF2">
    <property type="entry name" value="AMINOTRANSFERASE"/>
    <property type="match status" value="1"/>
</dbReference>
<dbReference type="InterPro" id="IPR015424">
    <property type="entry name" value="PyrdxlP-dep_Trfase"/>
</dbReference>
<evidence type="ECO:0000256" key="1">
    <source>
        <dbReference type="ARBA" id="ARBA00001933"/>
    </source>
</evidence>
<dbReference type="GO" id="GO:0008483">
    <property type="term" value="F:transaminase activity"/>
    <property type="evidence" value="ECO:0007669"/>
    <property type="project" value="UniProtKB-KW"/>
</dbReference>
<dbReference type="Gene3D" id="3.40.640.10">
    <property type="entry name" value="Type I PLP-dependent aspartate aminotransferase-like (Major domain)"/>
    <property type="match status" value="1"/>
</dbReference>
<evidence type="ECO:0000256" key="4">
    <source>
        <dbReference type="ARBA" id="ARBA00022679"/>
    </source>
</evidence>
<dbReference type="OrthoDB" id="9803354at2"/>
<protein>
    <recommendedName>
        <fullName evidence="6">Aminotransferase</fullName>
        <ecNumber evidence="6">2.6.1.-</ecNumber>
    </recommendedName>
</protein>
<reference evidence="9" key="1">
    <citation type="submission" date="2025-08" db="UniProtKB">
        <authorList>
            <consortium name="RefSeq"/>
        </authorList>
    </citation>
    <scope>IDENTIFICATION</scope>
</reference>
<organism evidence="8 9">
    <name type="scientific">Derxia gummosa DSM 723</name>
    <dbReference type="NCBI Taxonomy" id="1121388"/>
    <lineage>
        <taxon>Bacteria</taxon>
        <taxon>Pseudomonadati</taxon>
        <taxon>Pseudomonadota</taxon>
        <taxon>Betaproteobacteria</taxon>
        <taxon>Burkholderiales</taxon>
        <taxon>Alcaligenaceae</taxon>
        <taxon>Derxia</taxon>
    </lineage>
</organism>
<dbReference type="InterPro" id="IPR004838">
    <property type="entry name" value="NHTrfase_class1_PyrdxlP-BS"/>
</dbReference>
<evidence type="ECO:0000256" key="5">
    <source>
        <dbReference type="ARBA" id="ARBA00022898"/>
    </source>
</evidence>
<keyword evidence="5" id="KW-0663">Pyridoxal phosphate</keyword>
<dbReference type="Proteomes" id="UP000675920">
    <property type="component" value="Unplaced"/>
</dbReference>
<keyword evidence="3 6" id="KW-0032">Aminotransferase</keyword>
<dbReference type="AlphaFoldDB" id="A0A8B6X2I6"/>
<evidence type="ECO:0000256" key="6">
    <source>
        <dbReference type="RuleBase" id="RU000481"/>
    </source>
</evidence>
<evidence type="ECO:0000313" key="9">
    <source>
        <dbReference type="RefSeq" id="WP_028310802.1"/>
    </source>
</evidence>
<dbReference type="Pfam" id="PF00155">
    <property type="entry name" value="Aminotran_1_2"/>
    <property type="match status" value="1"/>
</dbReference>
<proteinExistence type="inferred from homology"/>
<dbReference type="GO" id="GO:0030170">
    <property type="term" value="F:pyridoxal phosphate binding"/>
    <property type="evidence" value="ECO:0007669"/>
    <property type="project" value="InterPro"/>
</dbReference>
<dbReference type="NCBIfam" id="NF005601">
    <property type="entry name" value="PRK07337.1"/>
    <property type="match status" value="1"/>
</dbReference>
<name>A0A8B6X2I6_9BURK</name>
<evidence type="ECO:0000259" key="7">
    <source>
        <dbReference type="Pfam" id="PF00155"/>
    </source>
</evidence>
<evidence type="ECO:0000256" key="2">
    <source>
        <dbReference type="ARBA" id="ARBA00007441"/>
    </source>
</evidence>
<dbReference type="EC" id="2.6.1.-" evidence="6"/>
<comment type="cofactor">
    <cofactor evidence="1 6">
        <name>pyridoxal 5'-phosphate</name>
        <dbReference type="ChEBI" id="CHEBI:597326"/>
    </cofactor>
</comment>
<sequence length="396" mass="42779">MQQASPALAARLANIQPFHAMEIVKAADALERAGRDLVYLALGEPDFAAPEPVQRAALAAMQSGATRYTAALGLPELREAISGFYARHYALDVPPERIVVTAGASGALLLACLATLDPGSEVLMSDPGYPCNRHFVAAVDAVPRALPCGPEQRFQLDARQIATHWTARTRAALLASPSNPTGTSVLPAELAAIAREVRSRHGWLIVDEIYHALSYDLADPTTGWAPSALALGDDIITVNSFSKFFGMTGWRLGWLVLPPSVVRAVEKLAQNLFICASTLSQRAALACFGDDAMATFLARRDEFRRRRAFLLPALRDLGLDVPVTPDGAFYIYADVSRHAPDSDAFANRMLEEAGVVLVPGKDFGAAGTRDFVRFSYATGYERIELAVERMGRVLRG</sequence>
<dbReference type="CDD" id="cd00609">
    <property type="entry name" value="AAT_like"/>
    <property type="match status" value="1"/>
</dbReference>
<comment type="similarity">
    <text evidence="2 6">Belongs to the class-I pyridoxal-phosphate-dependent aminotransferase family.</text>
</comment>
<feature type="domain" description="Aminotransferase class I/classII large" evidence="7">
    <location>
        <begin position="36"/>
        <end position="387"/>
    </location>
</feature>
<dbReference type="PANTHER" id="PTHR46383">
    <property type="entry name" value="ASPARTATE AMINOTRANSFERASE"/>
    <property type="match status" value="1"/>
</dbReference>
<dbReference type="RefSeq" id="WP_028310802.1">
    <property type="nucleotide sequence ID" value="NZ_AXWS01000008.1"/>
</dbReference>
<accession>A0A8B6X2I6</accession>
<dbReference type="InterPro" id="IPR004839">
    <property type="entry name" value="Aminotransferase_I/II_large"/>
</dbReference>
<dbReference type="SUPFAM" id="SSF53383">
    <property type="entry name" value="PLP-dependent transferases"/>
    <property type="match status" value="1"/>
</dbReference>
<dbReference type="InterPro" id="IPR015421">
    <property type="entry name" value="PyrdxlP-dep_Trfase_major"/>
</dbReference>